<dbReference type="EMBL" id="BGPR01033914">
    <property type="protein sequence ID" value="GBO08037.1"/>
    <property type="molecule type" value="Genomic_DNA"/>
</dbReference>
<accession>A0A4Y2U8Z2</accession>
<reference evidence="1 2" key="1">
    <citation type="journal article" date="2019" name="Sci. Rep.">
        <title>Orb-weaving spider Araneus ventricosus genome elucidates the spidroin gene catalogue.</title>
        <authorList>
            <person name="Kono N."/>
            <person name="Nakamura H."/>
            <person name="Ohtoshi R."/>
            <person name="Moran D.A.P."/>
            <person name="Shinohara A."/>
            <person name="Yoshida Y."/>
            <person name="Fujiwara M."/>
            <person name="Mori M."/>
            <person name="Tomita M."/>
            <person name="Arakawa K."/>
        </authorList>
    </citation>
    <scope>NUCLEOTIDE SEQUENCE [LARGE SCALE GENOMIC DNA]</scope>
</reference>
<dbReference type="AlphaFoldDB" id="A0A4Y2U8Z2"/>
<comment type="caution">
    <text evidence="1">The sequence shown here is derived from an EMBL/GenBank/DDBJ whole genome shotgun (WGS) entry which is preliminary data.</text>
</comment>
<evidence type="ECO:0000313" key="1">
    <source>
        <dbReference type="EMBL" id="GBO08037.1"/>
    </source>
</evidence>
<sequence>MLKLRKKILKIEESLTRSRDLHQATLLVETTVMLKSLEVAFNSSHEKHDWNTKQLVKKGNINSRSILHLYHNHNVKKRRHACSTLLSFMLFFAKPVLKQVHLEHCVHCSNYNIVLFTDSFVKLCLLFILKDACLISESCDPKDDRA</sequence>
<protein>
    <submittedName>
        <fullName evidence="1">Uncharacterized protein</fullName>
    </submittedName>
</protein>
<proteinExistence type="predicted"/>
<organism evidence="1 2">
    <name type="scientific">Araneus ventricosus</name>
    <name type="common">Orbweaver spider</name>
    <name type="synonym">Epeira ventricosa</name>
    <dbReference type="NCBI Taxonomy" id="182803"/>
    <lineage>
        <taxon>Eukaryota</taxon>
        <taxon>Metazoa</taxon>
        <taxon>Ecdysozoa</taxon>
        <taxon>Arthropoda</taxon>
        <taxon>Chelicerata</taxon>
        <taxon>Arachnida</taxon>
        <taxon>Araneae</taxon>
        <taxon>Araneomorphae</taxon>
        <taxon>Entelegynae</taxon>
        <taxon>Araneoidea</taxon>
        <taxon>Araneidae</taxon>
        <taxon>Araneus</taxon>
    </lineage>
</organism>
<dbReference type="Proteomes" id="UP000499080">
    <property type="component" value="Unassembled WGS sequence"/>
</dbReference>
<evidence type="ECO:0000313" key="2">
    <source>
        <dbReference type="Proteomes" id="UP000499080"/>
    </source>
</evidence>
<keyword evidence="2" id="KW-1185">Reference proteome</keyword>
<gene>
    <name evidence="1" type="ORF">AVEN_64877_1</name>
</gene>
<name>A0A4Y2U8Z2_ARAVE</name>